<sequence length="96" mass="10580">MRLEDWAGSYCRQALLLADAVVWTRAATAVLQKLELGSSRKWPQRLWRLAREARLTLHGGSSCGTTGKKKMASCRCALAHASWHMAGSTAQQQQPA</sequence>
<gene>
    <name evidence="1" type="ORF">OEZ85_000545</name>
</gene>
<keyword evidence="2" id="KW-1185">Reference proteome</keyword>
<accession>A0ABY8UJ44</accession>
<evidence type="ECO:0000313" key="1">
    <source>
        <dbReference type="EMBL" id="WIA21315.1"/>
    </source>
</evidence>
<organism evidence="1 2">
    <name type="scientific">Tetradesmus obliquus</name>
    <name type="common">Green alga</name>
    <name type="synonym">Acutodesmus obliquus</name>
    <dbReference type="NCBI Taxonomy" id="3088"/>
    <lineage>
        <taxon>Eukaryota</taxon>
        <taxon>Viridiplantae</taxon>
        <taxon>Chlorophyta</taxon>
        <taxon>core chlorophytes</taxon>
        <taxon>Chlorophyceae</taxon>
        <taxon>CS clade</taxon>
        <taxon>Sphaeropleales</taxon>
        <taxon>Scenedesmaceae</taxon>
        <taxon>Tetradesmus</taxon>
    </lineage>
</organism>
<reference evidence="1 2" key="1">
    <citation type="submission" date="2023-05" db="EMBL/GenBank/DDBJ databases">
        <title>A 100% complete, gapless, phased diploid assembly of the Scenedesmus obliquus UTEX 3031 genome.</title>
        <authorList>
            <person name="Biondi T.C."/>
            <person name="Hanschen E.R."/>
            <person name="Kwon T."/>
            <person name="Eng W."/>
            <person name="Kruse C.P.S."/>
            <person name="Koehler S.I."/>
            <person name="Kunde Y."/>
            <person name="Gleasner C.D."/>
            <person name="You Mak K.T."/>
            <person name="Polle J."/>
            <person name="Hovde B.T."/>
            <person name="Starkenburg S.R."/>
        </authorList>
    </citation>
    <scope>NUCLEOTIDE SEQUENCE [LARGE SCALE GENOMIC DNA]</scope>
    <source>
        <strain evidence="1 2">DOE0152z</strain>
    </source>
</reference>
<proteinExistence type="predicted"/>
<dbReference type="EMBL" id="CP126220">
    <property type="protein sequence ID" value="WIA21315.1"/>
    <property type="molecule type" value="Genomic_DNA"/>
</dbReference>
<dbReference type="Proteomes" id="UP001244341">
    <property type="component" value="Chromosome 13b"/>
</dbReference>
<evidence type="ECO:0000313" key="2">
    <source>
        <dbReference type="Proteomes" id="UP001244341"/>
    </source>
</evidence>
<name>A0ABY8UJ44_TETOB</name>
<protein>
    <submittedName>
        <fullName evidence="1">Uncharacterized protein</fullName>
    </submittedName>
</protein>